<comment type="caution">
    <text evidence="1">The sequence shown here is derived from an EMBL/GenBank/DDBJ whole genome shotgun (WGS) entry which is preliminary data.</text>
</comment>
<proteinExistence type="predicted"/>
<dbReference type="Proteomes" id="UP001595814">
    <property type="component" value="Unassembled WGS sequence"/>
</dbReference>
<keyword evidence="2" id="KW-1185">Reference proteome</keyword>
<name>A0ABV8JRB1_9FLAO</name>
<evidence type="ECO:0000313" key="1">
    <source>
        <dbReference type="EMBL" id="MFC4095572.1"/>
    </source>
</evidence>
<reference evidence="2" key="1">
    <citation type="journal article" date="2019" name="Int. J. Syst. Evol. Microbiol.">
        <title>The Global Catalogue of Microorganisms (GCM) 10K type strain sequencing project: providing services to taxonomists for standard genome sequencing and annotation.</title>
        <authorList>
            <consortium name="The Broad Institute Genomics Platform"/>
            <consortium name="The Broad Institute Genome Sequencing Center for Infectious Disease"/>
            <person name="Wu L."/>
            <person name="Ma J."/>
        </authorList>
    </citation>
    <scope>NUCLEOTIDE SEQUENCE [LARGE SCALE GENOMIC DNA]</scope>
    <source>
        <strain evidence="2">CECT 7477</strain>
    </source>
</reference>
<gene>
    <name evidence="1" type="ORF">ACFOUT_06780</name>
</gene>
<evidence type="ECO:0008006" key="3">
    <source>
        <dbReference type="Google" id="ProtNLM"/>
    </source>
</evidence>
<dbReference type="RefSeq" id="WP_192460760.1">
    <property type="nucleotide sequence ID" value="NZ_JACYFJ010000001.1"/>
</dbReference>
<sequence>MLRYLFLLFCCTQILSAQKVVKKSIVDTHIAYINIDVNNCFLLNLTTVKSKEISVEATIDGEYKQDLAVKLRQDGDNFFVSSGFQPLFHNPNDKLSAHKVVSIALEVEVPEYLEVVVFGKSCNVNAGGNYRSLSITLNDGYCKLNEVKESVKVETQSGQIDVIAAAAMITANNKFGATFIEDLPNSDVHYNLSTVTGDIRVRKTE</sequence>
<accession>A0ABV8JRB1</accession>
<organism evidence="1 2">
    <name type="scientific">Euzebyella saccharophila</name>
    <dbReference type="NCBI Taxonomy" id="679664"/>
    <lineage>
        <taxon>Bacteria</taxon>
        <taxon>Pseudomonadati</taxon>
        <taxon>Bacteroidota</taxon>
        <taxon>Flavobacteriia</taxon>
        <taxon>Flavobacteriales</taxon>
        <taxon>Flavobacteriaceae</taxon>
        <taxon>Euzebyella</taxon>
    </lineage>
</organism>
<dbReference type="EMBL" id="JBHSAW010000004">
    <property type="protein sequence ID" value="MFC4095572.1"/>
    <property type="molecule type" value="Genomic_DNA"/>
</dbReference>
<protein>
    <recommendedName>
        <fullName evidence="3">Adhesin domain-containing protein</fullName>
    </recommendedName>
</protein>
<evidence type="ECO:0000313" key="2">
    <source>
        <dbReference type="Proteomes" id="UP001595814"/>
    </source>
</evidence>